<keyword evidence="3" id="KW-1185">Reference proteome</keyword>
<proteinExistence type="predicted"/>
<dbReference type="Proteomes" id="UP000635606">
    <property type="component" value="Unassembled WGS sequence"/>
</dbReference>
<dbReference type="RefSeq" id="WP_203933050.1">
    <property type="nucleotide sequence ID" value="NZ_BOPH01000112.1"/>
</dbReference>
<dbReference type="PROSITE" id="PS50931">
    <property type="entry name" value="HTH_LYSR"/>
    <property type="match status" value="1"/>
</dbReference>
<comment type="caution">
    <text evidence="2">The sequence shown here is derived from an EMBL/GenBank/DDBJ whole genome shotgun (WGS) entry which is preliminary data.</text>
</comment>
<name>A0A8J4EFZ3_9ACTN</name>
<accession>A0A8J4EFZ3</accession>
<protein>
    <recommendedName>
        <fullName evidence="1">HTH lysR-type domain-containing protein</fullName>
    </recommendedName>
</protein>
<reference evidence="2" key="1">
    <citation type="submission" date="2021-01" db="EMBL/GenBank/DDBJ databases">
        <title>Whole genome shotgun sequence of Virgisporangium ochraceum NBRC 16418.</title>
        <authorList>
            <person name="Komaki H."/>
            <person name="Tamura T."/>
        </authorList>
    </citation>
    <scope>NUCLEOTIDE SEQUENCE</scope>
    <source>
        <strain evidence="2">NBRC 16418</strain>
    </source>
</reference>
<feature type="domain" description="HTH lysR-type" evidence="1">
    <location>
        <begin position="1"/>
        <end position="31"/>
    </location>
</feature>
<dbReference type="GO" id="GO:0003700">
    <property type="term" value="F:DNA-binding transcription factor activity"/>
    <property type="evidence" value="ECO:0007669"/>
    <property type="project" value="InterPro"/>
</dbReference>
<evidence type="ECO:0000259" key="1">
    <source>
        <dbReference type="PROSITE" id="PS50931"/>
    </source>
</evidence>
<sequence>MDAPRLHVLRMVALSGSLAGAARALHVSAPAAVPRSSRGSPSPTRTP</sequence>
<evidence type="ECO:0000313" key="3">
    <source>
        <dbReference type="Proteomes" id="UP000635606"/>
    </source>
</evidence>
<gene>
    <name evidence="2" type="ORF">Voc01_081430</name>
</gene>
<dbReference type="AlphaFoldDB" id="A0A8J4EFZ3"/>
<dbReference type="InterPro" id="IPR000847">
    <property type="entry name" value="LysR_HTH_N"/>
</dbReference>
<evidence type="ECO:0000313" key="2">
    <source>
        <dbReference type="EMBL" id="GIJ73226.1"/>
    </source>
</evidence>
<dbReference type="EMBL" id="BOPH01000112">
    <property type="protein sequence ID" value="GIJ73226.1"/>
    <property type="molecule type" value="Genomic_DNA"/>
</dbReference>
<organism evidence="2 3">
    <name type="scientific">Virgisporangium ochraceum</name>
    <dbReference type="NCBI Taxonomy" id="65505"/>
    <lineage>
        <taxon>Bacteria</taxon>
        <taxon>Bacillati</taxon>
        <taxon>Actinomycetota</taxon>
        <taxon>Actinomycetes</taxon>
        <taxon>Micromonosporales</taxon>
        <taxon>Micromonosporaceae</taxon>
        <taxon>Virgisporangium</taxon>
    </lineage>
</organism>